<name>A0AAD7EQI8_9AGAR</name>
<comment type="caution">
    <text evidence="1">The sequence shown here is derived from an EMBL/GenBank/DDBJ whole genome shotgun (WGS) entry which is preliminary data.</text>
</comment>
<accession>A0AAD7EQI8</accession>
<evidence type="ECO:0000313" key="2">
    <source>
        <dbReference type="Proteomes" id="UP001218218"/>
    </source>
</evidence>
<proteinExistence type="predicted"/>
<dbReference type="AlphaFoldDB" id="A0AAD7EQI8"/>
<reference evidence="1" key="1">
    <citation type="submission" date="2023-03" db="EMBL/GenBank/DDBJ databases">
        <title>Massive genome expansion in bonnet fungi (Mycena s.s.) driven by repeated elements and novel gene families across ecological guilds.</title>
        <authorList>
            <consortium name="Lawrence Berkeley National Laboratory"/>
            <person name="Harder C.B."/>
            <person name="Miyauchi S."/>
            <person name="Viragh M."/>
            <person name="Kuo A."/>
            <person name="Thoen E."/>
            <person name="Andreopoulos B."/>
            <person name="Lu D."/>
            <person name="Skrede I."/>
            <person name="Drula E."/>
            <person name="Henrissat B."/>
            <person name="Morin E."/>
            <person name="Kohler A."/>
            <person name="Barry K."/>
            <person name="LaButti K."/>
            <person name="Morin E."/>
            <person name="Salamov A."/>
            <person name="Lipzen A."/>
            <person name="Mereny Z."/>
            <person name="Hegedus B."/>
            <person name="Baldrian P."/>
            <person name="Stursova M."/>
            <person name="Weitz H."/>
            <person name="Taylor A."/>
            <person name="Grigoriev I.V."/>
            <person name="Nagy L.G."/>
            <person name="Martin F."/>
            <person name="Kauserud H."/>
        </authorList>
    </citation>
    <scope>NUCLEOTIDE SEQUENCE</scope>
    <source>
        <strain evidence="1">CBHHK002</strain>
    </source>
</reference>
<evidence type="ECO:0000313" key="1">
    <source>
        <dbReference type="EMBL" id="KAJ7347037.1"/>
    </source>
</evidence>
<dbReference type="EMBL" id="JARIHO010000020">
    <property type="protein sequence ID" value="KAJ7347037.1"/>
    <property type="molecule type" value="Genomic_DNA"/>
</dbReference>
<sequence>MKSKAPQNFVDYLTQYWMPMHIVCMWSAIYRKNHNIFQACDTNMLIEAWHHLLKGKFLQGKRNRHMDHLISTLIDDPLPYYALKQRWQDLGFKGINIEVRKHQDILKQSEVYVAADIEVHTLYHRFQAHELMQISLL</sequence>
<gene>
    <name evidence="1" type="ORF">DFH08DRAFT_700757</name>
</gene>
<keyword evidence="2" id="KW-1185">Reference proteome</keyword>
<organism evidence="1 2">
    <name type="scientific">Mycena albidolilacea</name>
    <dbReference type="NCBI Taxonomy" id="1033008"/>
    <lineage>
        <taxon>Eukaryota</taxon>
        <taxon>Fungi</taxon>
        <taxon>Dikarya</taxon>
        <taxon>Basidiomycota</taxon>
        <taxon>Agaricomycotina</taxon>
        <taxon>Agaricomycetes</taxon>
        <taxon>Agaricomycetidae</taxon>
        <taxon>Agaricales</taxon>
        <taxon>Marasmiineae</taxon>
        <taxon>Mycenaceae</taxon>
        <taxon>Mycena</taxon>
    </lineage>
</organism>
<protein>
    <submittedName>
        <fullName evidence="1">Uncharacterized protein</fullName>
    </submittedName>
</protein>
<dbReference type="Proteomes" id="UP001218218">
    <property type="component" value="Unassembled WGS sequence"/>
</dbReference>